<dbReference type="SMART" id="SM00387">
    <property type="entry name" value="HATPase_c"/>
    <property type="match status" value="1"/>
</dbReference>
<proteinExistence type="predicted"/>
<dbReference type="InterPro" id="IPR036890">
    <property type="entry name" value="HATPase_C_sf"/>
</dbReference>
<keyword evidence="14" id="KW-1185">Reference proteome</keyword>
<dbReference type="InterPro" id="IPR013587">
    <property type="entry name" value="Nitrate/nitrite_sensing"/>
</dbReference>
<dbReference type="InterPro" id="IPR003594">
    <property type="entry name" value="HATPase_dom"/>
</dbReference>
<dbReference type="PROSITE" id="PS50906">
    <property type="entry name" value="NIT"/>
    <property type="match status" value="1"/>
</dbReference>
<dbReference type="Proteomes" id="UP000619788">
    <property type="component" value="Unassembled WGS sequence"/>
</dbReference>
<evidence type="ECO:0000259" key="11">
    <source>
        <dbReference type="PROSITE" id="PS50109"/>
    </source>
</evidence>
<feature type="compositionally biased region" description="Polar residues" evidence="9">
    <location>
        <begin position="754"/>
        <end position="763"/>
    </location>
</feature>
<feature type="transmembrane region" description="Helical" evidence="10">
    <location>
        <begin position="12"/>
        <end position="30"/>
    </location>
</feature>
<evidence type="ECO:0000256" key="6">
    <source>
        <dbReference type="ARBA" id="ARBA00022777"/>
    </source>
</evidence>
<name>A0A8J3WJT3_9ACTN</name>
<dbReference type="PROSITE" id="PS50109">
    <property type="entry name" value="HIS_KIN"/>
    <property type="match status" value="1"/>
</dbReference>
<dbReference type="Pfam" id="PF02518">
    <property type="entry name" value="HATPase_c"/>
    <property type="match status" value="1"/>
</dbReference>
<feature type="coiled-coil region" evidence="8">
    <location>
        <begin position="83"/>
        <end position="129"/>
    </location>
</feature>
<feature type="region of interest" description="Disordered" evidence="9">
    <location>
        <begin position="645"/>
        <end position="778"/>
    </location>
</feature>
<dbReference type="EMBL" id="BOOJ01000014">
    <property type="protein sequence ID" value="GIH91007.1"/>
    <property type="molecule type" value="Genomic_DNA"/>
</dbReference>
<evidence type="ECO:0000256" key="2">
    <source>
        <dbReference type="ARBA" id="ARBA00012438"/>
    </source>
</evidence>
<dbReference type="PANTHER" id="PTHR45436:SF5">
    <property type="entry name" value="SENSOR HISTIDINE KINASE TRCS"/>
    <property type="match status" value="1"/>
</dbReference>
<evidence type="ECO:0000256" key="10">
    <source>
        <dbReference type="SAM" id="Phobius"/>
    </source>
</evidence>
<sequence length="778" mass="84417">MGGRKYSIKTKIFTLLLVPLVSLVAIWGFAATSTLQGGVDLLRSGALYESVVVPTRTLTTALQHERLLSLSLLGGDLSARSALDNQRARTNTAREQLRQMSEEYRGDMSEALQARVAHLTSELDQLTTIRTGVDSRSATRQQTLDAYSSIVWSIFDAYEKMYITQDASLVDQTRAIVVMGRSRELLSRQAALISGVVAAKSVDDQDRAAFAELAAGRKLLYSMGFNQLDQELRAPYASLAASAPYRTFERIEQTFATASRPDASWATAATALSDTFDRFGGEVSRRNSDRSAPLATSILLRVGIVGGVGLIAVVASIFISVRFGRRIGTELVGLQRAALDLADRRLPDVVARLRKGEDVCTKAESATPELHQGTTAEVVSVGEAFASVQRTAVEAAVGQAELRKGVNKVFVSLARRSQSLLHRQLTMLEAMERRAVDPESLDDLFALDHLTTRMRRHSEGLIILSGSVPARGWRVPVEIYDVVRAAVEEVEDYRRVTITVPSGPALVGTVVTDVIHLIAELVENATIFSPPNTTVRVHGETVARGYAIEVEDRGLGMTPAELAHINERLADPPEFDLADSDRLGLFVVGRLAARHGVRVSLRPSPYGGTTAIVLIPAELVAETPELPSAPAYPYSVEVERIPTTDSGLPKRVRHAAPQHAPASRAASEQPAWSASSGPAPWDALSDQSPWSTPEQPSWSASDQSSWTAPEQSSWSAPEQSPQLTPEQTAVSEQTGQTVPGNGLPRRVRPAPETETVTPSTVLTSFRAGWRRAEEDDDR</sequence>
<comment type="catalytic activity">
    <reaction evidence="1">
        <text>ATP + protein L-histidine = ADP + protein N-phospho-L-histidine.</text>
        <dbReference type="EC" id="2.7.13.3"/>
    </reaction>
</comment>
<feature type="compositionally biased region" description="Low complexity" evidence="9">
    <location>
        <begin position="657"/>
        <end position="667"/>
    </location>
</feature>
<evidence type="ECO:0000256" key="7">
    <source>
        <dbReference type="ARBA" id="ARBA00022989"/>
    </source>
</evidence>
<dbReference type="GO" id="GO:0005886">
    <property type="term" value="C:plasma membrane"/>
    <property type="evidence" value="ECO:0007669"/>
    <property type="project" value="TreeGrafter"/>
</dbReference>
<dbReference type="GO" id="GO:0000160">
    <property type="term" value="P:phosphorelay signal transduction system"/>
    <property type="evidence" value="ECO:0007669"/>
    <property type="project" value="TreeGrafter"/>
</dbReference>
<keyword evidence="8" id="KW-0175">Coiled coil</keyword>
<keyword evidence="6" id="KW-0418">Kinase</keyword>
<evidence type="ECO:0000256" key="8">
    <source>
        <dbReference type="SAM" id="Coils"/>
    </source>
</evidence>
<dbReference type="Pfam" id="PF08376">
    <property type="entry name" value="NIT"/>
    <property type="match status" value="1"/>
</dbReference>
<dbReference type="SUPFAM" id="SSF55874">
    <property type="entry name" value="ATPase domain of HSP90 chaperone/DNA topoisomerase II/histidine kinase"/>
    <property type="match status" value="1"/>
</dbReference>
<dbReference type="AlphaFoldDB" id="A0A8J3WJT3"/>
<keyword evidence="4" id="KW-0808">Transferase</keyword>
<dbReference type="InterPro" id="IPR010910">
    <property type="entry name" value="Nitrate/nitrite_sensing_bac"/>
</dbReference>
<keyword evidence="7 10" id="KW-1133">Transmembrane helix</keyword>
<protein>
    <recommendedName>
        <fullName evidence="2">histidine kinase</fullName>
        <ecNumber evidence="2">2.7.13.3</ecNumber>
    </recommendedName>
</protein>
<dbReference type="EC" id="2.7.13.3" evidence="2"/>
<organism evidence="13 14">
    <name type="scientific">Planobispora siamensis</name>
    <dbReference type="NCBI Taxonomy" id="936338"/>
    <lineage>
        <taxon>Bacteria</taxon>
        <taxon>Bacillati</taxon>
        <taxon>Actinomycetota</taxon>
        <taxon>Actinomycetes</taxon>
        <taxon>Streptosporangiales</taxon>
        <taxon>Streptosporangiaceae</taxon>
        <taxon>Planobispora</taxon>
    </lineage>
</organism>
<feature type="compositionally biased region" description="Polar residues" evidence="9">
    <location>
        <begin position="685"/>
        <end position="739"/>
    </location>
</feature>
<dbReference type="InterPro" id="IPR005467">
    <property type="entry name" value="His_kinase_dom"/>
</dbReference>
<feature type="domain" description="NIT" evidence="12">
    <location>
        <begin position="53"/>
        <end position="294"/>
    </location>
</feature>
<evidence type="ECO:0000256" key="9">
    <source>
        <dbReference type="SAM" id="MobiDB-lite"/>
    </source>
</evidence>
<dbReference type="GO" id="GO:0004673">
    <property type="term" value="F:protein histidine kinase activity"/>
    <property type="evidence" value="ECO:0007669"/>
    <property type="project" value="UniProtKB-EC"/>
</dbReference>
<evidence type="ECO:0000313" key="13">
    <source>
        <dbReference type="EMBL" id="GIH91007.1"/>
    </source>
</evidence>
<evidence type="ECO:0000256" key="4">
    <source>
        <dbReference type="ARBA" id="ARBA00022679"/>
    </source>
</evidence>
<evidence type="ECO:0000256" key="1">
    <source>
        <dbReference type="ARBA" id="ARBA00000085"/>
    </source>
</evidence>
<keyword evidence="3" id="KW-0597">Phosphoprotein</keyword>
<keyword evidence="10" id="KW-0472">Membrane</keyword>
<evidence type="ECO:0000256" key="5">
    <source>
        <dbReference type="ARBA" id="ARBA00022692"/>
    </source>
</evidence>
<evidence type="ECO:0000313" key="14">
    <source>
        <dbReference type="Proteomes" id="UP000619788"/>
    </source>
</evidence>
<keyword evidence="5 10" id="KW-0812">Transmembrane</keyword>
<dbReference type="InterPro" id="IPR050428">
    <property type="entry name" value="TCS_sensor_his_kinase"/>
</dbReference>
<accession>A0A8J3WJT3</accession>
<gene>
    <name evidence="13" type="ORF">Psi01_16370</name>
</gene>
<evidence type="ECO:0000259" key="12">
    <source>
        <dbReference type="PROSITE" id="PS50906"/>
    </source>
</evidence>
<reference evidence="13 14" key="1">
    <citation type="submission" date="2021-01" db="EMBL/GenBank/DDBJ databases">
        <title>Whole genome shotgun sequence of Planobispora siamensis NBRC 107568.</title>
        <authorList>
            <person name="Komaki H."/>
            <person name="Tamura T."/>
        </authorList>
    </citation>
    <scope>NUCLEOTIDE SEQUENCE [LARGE SCALE GENOMIC DNA]</scope>
    <source>
        <strain evidence="13 14">NBRC 107568</strain>
    </source>
</reference>
<evidence type="ECO:0000256" key="3">
    <source>
        <dbReference type="ARBA" id="ARBA00022553"/>
    </source>
</evidence>
<dbReference type="Gene3D" id="3.30.565.10">
    <property type="entry name" value="Histidine kinase-like ATPase, C-terminal domain"/>
    <property type="match status" value="1"/>
</dbReference>
<feature type="domain" description="Histidine kinase" evidence="11">
    <location>
        <begin position="514"/>
        <end position="619"/>
    </location>
</feature>
<dbReference type="PANTHER" id="PTHR45436">
    <property type="entry name" value="SENSOR HISTIDINE KINASE YKOH"/>
    <property type="match status" value="1"/>
</dbReference>
<comment type="caution">
    <text evidence="13">The sequence shown here is derived from an EMBL/GenBank/DDBJ whole genome shotgun (WGS) entry which is preliminary data.</text>
</comment>